<evidence type="ECO:0000256" key="2">
    <source>
        <dbReference type="SAM" id="Phobius"/>
    </source>
</evidence>
<dbReference type="RefSeq" id="WP_091555008.1">
    <property type="nucleotide sequence ID" value="NZ_FNPH01000003.1"/>
</dbReference>
<feature type="transmembrane region" description="Helical" evidence="2">
    <location>
        <begin position="72"/>
        <end position="103"/>
    </location>
</feature>
<feature type="transmembrane region" description="Helical" evidence="2">
    <location>
        <begin position="168"/>
        <end position="186"/>
    </location>
</feature>
<dbReference type="AlphaFoldDB" id="A0A1H3M1Z0"/>
<reference evidence="4" key="1">
    <citation type="submission" date="2016-10" db="EMBL/GenBank/DDBJ databases">
        <authorList>
            <person name="Varghese N."/>
            <person name="Submissions S."/>
        </authorList>
    </citation>
    <scope>NUCLEOTIDE SEQUENCE [LARGE SCALE GENOMIC DNA]</scope>
    <source>
        <strain evidence="4">DSM 45245</strain>
    </source>
</reference>
<dbReference type="EMBL" id="FNPH01000003">
    <property type="protein sequence ID" value="SDY70721.1"/>
    <property type="molecule type" value="Genomic_DNA"/>
</dbReference>
<feature type="transmembrane region" description="Helical" evidence="2">
    <location>
        <begin position="298"/>
        <end position="317"/>
    </location>
</feature>
<feature type="transmembrane region" description="Helical" evidence="2">
    <location>
        <begin position="141"/>
        <end position="161"/>
    </location>
</feature>
<keyword evidence="4" id="KW-1185">Reference proteome</keyword>
<organism evidence="3 4">
    <name type="scientific">Micromonospora pattaloongensis</name>
    <dbReference type="NCBI Taxonomy" id="405436"/>
    <lineage>
        <taxon>Bacteria</taxon>
        <taxon>Bacillati</taxon>
        <taxon>Actinomycetota</taxon>
        <taxon>Actinomycetes</taxon>
        <taxon>Micromonosporales</taxon>
        <taxon>Micromonosporaceae</taxon>
        <taxon>Micromonospora</taxon>
    </lineage>
</organism>
<accession>A0A1H3M1Z0</accession>
<sequence length="335" mass="33289">MTNESGSSALSTPPRTADAEPTDAPGTPAADETAPSATAIGALWLGILALVWLTVMLRSVQASLTSPGDGAFGITAAAIGLPAVVSAALVGGAGVALAVRGFVRRSLDERPTARFVIALGSGLLVGMGAAAAIVLGHPDGGSAVMVLGGTIAAGATIGAALAGIRATAVVGAGVAASLGVFLLTFLRELFKSDLLRIFGAGDNPVSMLNAQHWLGLTGAVLSGLVAGLIAVAYLRRAVRHAAAPPRWPVYLLAGASTGLMLLLTEAITRIGGAQVLALARSVSDHDSVFQDMADAARINAGLLVLFVGGITAIIAFGRTLTPAAADEPAEEPATP</sequence>
<feature type="transmembrane region" description="Helical" evidence="2">
    <location>
        <begin position="247"/>
        <end position="267"/>
    </location>
</feature>
<feature type="compositionally biased region" description="Polar residues" evidence="1">
    <location>
        <begin position="1"/>
        <end position="14"/>
    </location>
</feature>
<feature type="transmembrane region" description="Helical" evidence="2">
    <location>
        <begin position="115"/>
        <end position="135"/>
    </location>
</feature>
<feature type="transmembrane region" description="Helical" evidence="2">
    <location>
        <begin position="213"/>
        <end position="235"/>
    </location>
</feature>
<name>A0A1H3M1Z0_9ACTN</name>
<dbReference type="STRING" id="405436.SAMN05444365_103199"/>
<keyword evidence="2" id="KW-0812">Transmembrane</keyword>
<evidence type="ECO:0000313" key="3">
    <source>
        <dbReference type="EMBL" id="SDY70721.1"/>
    </source>
</evidence>
<keyword evidence="2" id="KW-0472">Membrane</keyword>
<dbReference type="OrthoDB" id="3360909at2"/>
<evidence type="ECO:0000256" key="1">
    <source>
        <dbReference type="SAM" id="MobiDB-lite"/>
    </source>
</evidence>
<proteinExistence type="predicted"/>
<protein>
    <submittedName>
        <fullName evidence="3">Uncharacterized protein</fullName>
    </submittedName>
</protein>
<keyword evidence="2" id="KW-1133">Transmembrane helix</keyword>
<dbReference type="Proteomes" id="UP000242415">
    <property type="component" value="Unassembled WGS sequence"/>
</dbReference>
<gene>
    <name evidence="3" type="ORF">SAMN05444365_103199</name>
</gene>
<evidence type="ECO:0000313" key="4">
    <source>
        <dbReference type="Proteomes" id="UP000242415"/>
    </source>
</evidence>
<feature type="transmembrane region" description="Helical" evidence="2">
    <location>
        <begin position="42"/>
        <end position="60"/>
    </location>
</feature>
<feature type="region of interest" description="Disordered" evidence="1">
    <location>
        <begin position="1"/>
        <end position="33"/>
    </location>
</feature>